<reference evidence="2" key="1">
    <citation type="journal article" date="2023" name="Plant J.">
        <title>The genome of the king protea, Protea cynaroides.</title>
        <authorList>
            <person name="Chang J."/>
            <person name="Duong T.A."/>
            <person name="Schoeman C."/>
            <person name="Ma X."/>
            <person name="Roodt D."/>
            <person name="Barker N."/>
            <person name="Li Z."/>
            <person name="Van de Peer Y."/>
            <person name="Mizrachi E."/>
        </authorList>
    </citation>
    <scope>NUCLEOTIDE SEQUENCE</scope>
    <source>
        <tissue evidence="2">Young leaves</tissue>
    </source>
</reference>
<keyword evidence="1" id="KW-0812">Transmembrane</keyword>
<keyword evidence="1" id="KW-0472">Membrane</keyword>
<evidence type="ECO:0000313" key="2">
    <source>
        <dbReference type="EMBL" id="KAJ4981002.1"/>
    </source>
</evidence>
<name>A0A9Q0L265_9MAGN</name>
<evidence type="ECO:0000256" key="1">
    <source>
        <dbReference type="SAM" id="Phobius"/>
    </source>
</evidence>
<dbReference type="EMBL" id="JAMYWD010000001">
    <property type="protein sequence ID" value="KAJ4981002.1"/>
    <property type="molecule type" value="Genomic_DNA"/>
</dbReference>
<dbReference type="Proteomes" id="UP001141806">
    <property type="component" value="Unassembled WGS sequence"/>
</dbReference>
<comment type="caution">
    <text evidence="2">The sequence shown here is derived from an EMBL/GenBank/DDBJ whole genome shotgun (WGS) entry which is preliminary data.</text>
</comment>
<keyword evidence="3" id="KW-1185">Reference proteome</keyword>
<evidence type="ECO:0000313" key="3">
    <source>
        <dbReference type="Proteomes" id="UP001141806"/>
    </source>
</evidence>
<proteinExistence type="predicted"/>
<sequence length="106" mass="12354">MALSCMFNSSHYFIVYGIVMLNWPISCACQWKYFVIIMNVFSAQGKECKNPLFIYITEISSEFSFQDKSRTSPKFKTSHVLCMERSYYHHPLIGLIEANCVKIVTF</sequence>
<feature type="transmembrane region" description="Helical" evidence="1">
    <location>
        <begin position="12"/>
        <end position="34"/>
    </location>
</feature>
<dbReference type="AlphaFoldDB" id="A0A9Q0L265"/>
<gene>
    <name evidence="2" type="ORF">NE237_031839</name>
</gene>
<protein>
    <submittedName>
        <fullName evidence="2">Uncharacterized protein</fullName>
    </submittedName>
</protein>
<organism evidence="2 3">
    <name type="scientific">Protea cynaroides</name>
    <dbReference type="NCBI Taxonomy" id="273540"/>
    <lineage>
        <taxon>Eukaryota</taxon>
        <taxon>Viridiplantae</taxon>
        <taxon>Streptophyta</taxon>
        <taxon>Embryophyta</taxon>
        <taxon>Tracheophyta</taxon>
        <taxon>Spermatophyta</taxon>
        <taxon>Magnoliopsida</taxon>
        <taxon>Proteales</taxon>
        <taxon>Proteaceae</taxon>
        <taxon>Protea</taxon>
    </lineage>
</organism>
<accession>A0A9Q0L265</accession>
<keyword evidence="1" id="KW-1133">Transmembrane helix</keyword>